<dbReference type="AlphaFoldDB" id="A0A5C2T143"/>
<keyword evidence="2 4" id="KW-0808">Transferase</keyword>
<dbReference type="InterPro" id="IPR001441">
    <property type="entry name" value="UPP_synth-like"/>
</dbReference>
<keyword evidence="6" id="KW-1185">Reference proteome</keyword>
<dbReference type="HAMAP" id="MF_01139">
    <property type="entry name" value="ISPT"/>
    <property type="match status" value="1"/>
</dbReference>
<sequence>MLLQLISHSLGWLSAQASAKAQDALIAVLASGPVPQHIAFILDGNRRYARSKHMQIKQGHTDGFYTLRKMLEICIHMNVRCVTAYAFSIENFKRSPEEVDALMDLAEDKLLELCQKGDILDKYGIKLVVVGRRDMLPERVRVAAEKAEELTKNNNRAIFNLCMPYTSRDEIATAVQSTIRERLEDEDGDDTITADDIEAHLMTSLSGSPPLDILVRTSGVKRLSDYLLWQCSEDTQLQFSSTYWPEFGMWDFVPIILDYQRKVWSKA</sequence>
<name>A0A5C2T143_9APHY</name>
<evidence type="ECO:0000256" key="2">
    <source>
        <dbReference type="ARBA" id="ARBA00022679"/>
    </source>
</evidence>
<dbReference type="PANTHER" id="PTHR10291">
    <property type="entry name" value="DEHYDRODOLICHYL DIPHOSPHATE SYNTHASE FAMILY MEMBER"/>
    <property type="match status" value="1"/>
</dbReference>
<dbReference type="FunFam" id="3.40.1180.10:FF:000005">
    <property type="entry name" value="Alkyl transferase"/>
    <property type="match status" value="1"/>
</dbReference>
<dbReference type="CDD" id="cd00475">
    <property type="entry name" value="Cis_IPPS"/>
    <property type="match status" value="1"/>
</dbReference>
<evidence type="ECO:0000256" key="3">
    <source>
        <dbReference type="ARBA" id="ARBA00022842"/>
    </source>
</evidence>
<proteinExistence type="inferred from homology"/>
<dbReference type="PROSITE" id="PS00018">
    <property type="entry name" value="EF_HAND_1"/>
    <property type="match status" value="1"/>
</dbReference>
<organism evidence="5 6">
    <name type="scientific">Lentinus tigrinus ALCF2SS1-6</name>
    <dbReference type="NCBI Taxonomy" id="1328759"/>
    <lineage>
        <taxon>Eukaryota</taxon>
        <taxon>Fungi</taxon>
        <taxon>Dikarya</taxon>
        <taxon>Basidiomycota</taxon>
        <taxon>Agaricomycotina</taxon>
        <taxon>Agaricomycetes</taxon>
        <taxon>Polyporales</taxon>
        <taxon>Polyporaceae</taxon>
        <taxon>Lentinus</taxon>
    </lineage>
</organism>
<dbReference type="SUPFAM" id="SSF64005">
    <property type="entry name" value="Undecaprenyl diphosphate synthase"/>
    <property type="match status" value="1"/>
</dbReference>
<dbReference type="PANTHER" id="PTHR10291:SF43">
    <property type="entry name" value="DEHYDRODOLICHYL DIPHOSPHATE SYNTHASE COMPLEX SUBUNIT DHDDS"/>
    <property type="match status" value="1"/>
</dbReference>
<dbReference type="Gene3D" id="3.40.1180.10">
    <property type="entry name" value="Decaprenyl diphosphate synthase-like"/>
    <property type="match status" value="1"/>
</dbReference>
<evidence type="ECO:0000313" key="6">
    <source>
        <dbReference type="Proteomes" id="UP000313359"/>
    </source>
</evidence>
<evidence type="ECO:0000256" key="4">
    <source>
        <dbReference type="RuleBase" id="RU363018"/>
    </source>
</evidence>
<dbReference type="Pfam" id="PF01255">
    <property type="entry name" value="Prenyltransf"/>
    <property type="match status" value="1"/>
</dbReference>
<dbReference type="EMBL" id="ML122251">
    <property type="protein sequence ID" value="RPD66346.1"/>
    <property type="molecule type" value="Genomic_DNA"/>
</dbReference>
<dbReference type="Proteomes" id="UP000313359">
    <property type="component" value="Unassembled WGS sequence"/>
</dbReference>
<keyword evidence="3" id="KW-0460">Magnesium</keyword>
<evidence type="ECO:0000256" key="1">
    <source>
        <dbReference type="ARBA" id="ARBA00005432"/>
    </source>
</evidence>
<dbReference type="PROSITE" id="PS01066">
    <property type="entry name" value="UPP_SYNTHASE"/>
    <property type="match status" value="1"/>
</dbReference>
<dbReference type="NCBIfam" id="TIGR00055">
    <property type="entry name" value="uppS"/>
    <property type="match status" value="1"/>
</dbReference>
<comment type="similarity">
    <text evidence="1 4">Belongs to the UPP synthase family.</text>
</comment>
<evidence type="ECO:0000313" key="5">
    <source>
        <dbReference type="EMBL" id="RPD66346.1"/>
    </source>
</evidence>
<dbReference type="GO" id="GO:0016094">
    <property type="term" value="P:polyprenol biosynthetic process"/>
    <property type="evidence" value="ECO:0007669"/>
    <property type="project" value="TreeGrafter"/>
</dbReference>
<dbReference type="GO" id="GO:0016020">
    <property type="term" value="C:membrane"/>
    <property type="evidence" value="ECO:0007669"/>
    <property type="project" value="TreeGrafter"/>
</dbReference>
<dbReference type="GO" id="GO:0005783">
    <property type="term" value="C:endoplasmic reticulum"/>
    <property type="evidence" value="ECO:0007669"/>
    <property type="project" value="TreeGrafter"/>
</dbReference>
<dbReference type="STRING" id="1328759.A0A5C2T143"/>
<dbReference type="OrthoDB" id="4173905at2759"/>
<dbReference type="GO" id="GO:0005811">
    <property type="term" value="C:lipid droplet"/>
    <property type="evidence" value="ECO:0007669"/>
    <property type="project" value="TreeGrafter"/>
</dbReference>
<dbReference type="GO" id="GO:1904423">
    <property type="term" value="C:dehydrodolichyl diphosphate synthase complex"/>
    <property type="evidence" value="ECO:0007669"/>
    <property type="project" value="TreeGrafter"/>
</dbReference>
<dbReference type="EC" id="2.5.1.-" evidence="4"/>
<protein>
    <recommendedName>
        <fullName evidence="4">Alkyl transferase</fullName>
        <ecNumber evidence="4">2.5.1.-</ecNumber>
    </recommendedName>
</protein>
<dbReference type="GO" id="GO:0045547">
    <property type="term" value="F:ditrans,polycis-polyprenyl diphosphate synthase [(2E,6E)-farnesyl diphosphate specific] activity"/>
    <property type="evidence" value="ECO:0007669"/>
    <property type="project" value="TreeGrafter"/>
</dbReference>
<accession>A0A5C2T143</accession>
<gene>
    <name evidence="5" type="ORF">L227DRAFT_539496</name>
</gene>
<dbReference type="InterPro" id="IPR018247">
    <property type="entry name" value="EF_Hand_1_Ca_BS"/>
</dbReference>
<reference evidence="5" key="1">
    <citation type="journal article" date="2018" name="Genome Biol. Evol.">
        <title>Genomics and development of Lentinus tigrinus, a white-rot wood-decaying mushroom with dimorphic fruiting bodies.</title>
        <authorList>
            <person name="Wu B."/>
            <person name="Xu Z."/>
            <person name="Knudson A."/>
            <person name="Carlson A."/>
            <person name="Chen N."/>
            <person name="Kovaka S."/>
            <person name="LaButti K."/>
            <person name="Lipzen A."/>
            <person name="Pennachio C."/>
            <person name="Riley R."/>
            <person name="Schakwitz W."/>
            <person name="Umezawa K."/>
            <person name="Ohm R.A."/>
            <person name="Grigoriev I.V."/>
            <person name="Nagy L.G."/>
            <person name="Gibbons J."/>
            <person name="Hibbett D."/>
        </authorList>
    </citation>
    <scope>NUCLEOTIDE SEQUENCE [LARGE SCALE GENOMIC DNA]</scope>
    <source>
        <strain evidence="5">ALCF2SS1-6</strain>
    </source>
</reference>
<dbReference type="InterPro" id="IPR036424">
    <property type="entry name" value="UPP_synth-like_sf"/>
</dbReference>
<dbReference type="InterPro" id="IPR018520">
    <property type="entry name" value="UPP_synth-like_CS"/>
</dbReference>